<dbReference type="Pfam" id="PF05133">
    <property type="entry name" value="SPP1_portal"/>
    <property type="match status" value="1"/>
</dbReference>
<dbReference type="AlphaFoldDB" id="A0A6A8LSJ3"/>
<dbReference type="InterPro" id="IPR021145">
    <property type="entry name" value="Portal_protein_SPP1_Gp6-like"/>
</dbReference>
<feature type="non-terminal residue" evidence="2">
    <location>
        <position position="110"/>
    </location>
</feature>
<evidence type="ECO:0000313" key="3">
    <source>
        <dbReference type="Proteomes" id="UP000437575"/>
    </source>
</evidence>
<accession>A0A6A8LSJ3</accession>
<organism evidence="2 3">
    <name type="scientific">Ligilactobacillus salivarius</name>
    <dbReference type="NCBI Taxonomy" id="1624"/>
    <lineage>
        <taxon>Bacteria</taxon>
        <taxon>Bacillati</taxon>
        <taxon>Bacillota</taxon>
        <taxon>Bacilli</taxon>
        <taxon>Lactobacillales</taxon>
        <taxon>Lactobacillaceae</taxon>
        <taxon>Ligilactobacillus</taxon>
    </lineage>
</organism>
<comment type="caution">
    <text evidence="2">The sequence shown here is derived from an EMBL/GenBank/DDBJ whole genome shotgun (WGS) entry which is preliminary data.</text>
</comment>
<protein>
    <submittedName>
        <fullName evidence="2">Phage portal protein</fullName>
    </submittedName>
</protein>
<proteinExistence type="predicted"/>
<feature type="compositionally biased region" description="Basic and acidic residues" evidence="1">
    <location>
        <begin position="88"/>
        <end position="100"/>
    </location>
</feature>
<reference evidence="2 3" key="1">
    <citation type="submission" date="2019-11" db="EMBL/GenBank/DDBJ databases">
        <title>Draft Genome Sequence of Plant Growth-Promoting Rhizosphere-Associated Bacteria.</title>
        <authorList>
            <person name="Vasilyev I.Y."/>
            <person name="Radchenko V."/>
            <person name="Ilnitskaya E.V."/>
        </authorList>
    </citation>
    <scope>NUCLEOTIDE SEQUENCE [LARGE SCALE GENOMIC DNA]</scope>
    <source>
        <strain evidence="2 3">VRA_1sq_f</strain>
    </source>
</reference>
<feature type="non-terminal residue" evidence="2">
    <location>
        <position position="1"/>
    </location>
</feature>
<evidence type="ECO:0000256" key="1">
    <source>
        <dbReference type="SAM" id="MobiDB-lite"/>
    </source>
</evidence>
<gene>
    <name evidence="2" type="ORF">GKC34_13305</name>
</gene>
<dbReference type="Proteomes" id="UP000437575">
    <property type="component" value="Unassembled WGS sequence"/>
</dbReference>
<name>A0A6A8LSJ3_9LACO</name>
<evidence type="ECO:0000313" key="2">
    <source>
        <dbReference type="EMBL" id="MSE06674.1"/>
    </source>
</evidence>
<feature type="region of interest" description="Disordered" evidence="1">
    <location>
        <begin position="88"/>
        <end position="110"/>
    </location>
</feature>
<sequence>MKYKPMLNLATLKSRLFNESIKDMYRVVFASDLLNGIDRETWQFLDINYQYDLPHDSLTEAQTAQALSSLGISTETWLKVLSVVNDPRQEKENMDKEKQDQMASNLDFLK</sequence>
<dbReference type="EMBL" id="WKKZ01001197">
    <property type="protein sequence ID" value="MSE06674.1"/>
    <property type="molecule type" value="Genomic_DNA"/>
</dbReference>